<feature type="compositionally biased region" description="Low complexity" evidence="3">
    <location>
        <begin position="193"/>
        <end position="228"/>
    </location>
</feature>
<dbReference type="GO" id="GO:0090575">
    <property type="term" value="C:RNA polymerase II transcription regulator complex"/>
    <property type="evidence" value="ECO:0007669"/>
    <property type="project" value="TreeGrafter"/>
</dbReference>
<reference evidence="5" key="1">
    <citation type="submission" date="2017-02" db="EMBL/GenBank/DDBJ databases">
        <authorList>
            <person name="Tafer H."/>
            <person name="Lopandic K."/>
        </authorList>
    </citation>
    <scope>NUCLEOTIDE SEQUENCE [LARGE SCALE GENOMIC DNA]</scope>
    <source>
        <strain evidence="5">CBS 366.77</strain>
    </source>
</reference>
<dbReference type="CDD" id="cd14688">
    <property type="entry name" value="bZIP_YAP"/>
    <property type="match status" value="1"/>
</dbReference>
<name>A0A3A2ZNT3_9EURO</name>
<feature type="region of interest" description="Disordered" evidence="3">
    <location>
        <begin position="186"/>
        <end position="240"/>
    </location>
</feature>
<feature type="compositionally biased region" description="Low complexity" evidence="3">
    <location>
        <begin position="59"/>
        <end position="68"/>
    </location>
</feature>
<dbReference type="Proteomes" id="UP000266188">
    <property type="component" value="Unassembled WGS sequence"/>
</dbReference>
<gene>
    <name evidence="4" type="ORF">PHISCL_08915</name>
</gene>
<organism evidence="4 5">
    <name type="scientific">Aspergillus sclerotialis</name>
    <dbReference type="NCBI Taxonomy" id="2070753"/>
    <lineage>
        <taxon>Eukaryota</taxon>
        <taxon>Fungi</taxon>
        <taxon>Dikarya</taxon>
        <taxon>Ascomycota</taxon>
        <taxon>Pezizomycotina</taxon>
        <taxon>Eurotiomycetes</taxon>
        <taxon>Eurotiomycetidae</taxon>
        <taxon>Eurotiales</taxon>
        <taxon>Aspergillaceae</taxon>
        <taxon>Aspergillus</taxon>
        <taxon>Aspergillus subgen. Polypaecilum</taxon>
    </lineage>
</organism>
<keyword evidence="5" id="KW-1185">Reference proteome</keyword>
<dbReference type="AlphaFoldDB" id="A0A3A2ZNT3"/>
<dbReference type="STRING" id="2070753.A0A3A2ZNT3"/>
<evidence type="ECO:0000313" key="4">
    <source>
        <dbReference type="EMBL" id="RJE18751.1"/>
    </source>
</evidence>
<feature type="region of interest" description="Disordered" evidence="3">
    <location>
        <begin position="43"/>
        <end position="119"/>
    </location>
</feature>
<evidence type="ECO:0000256" key="3">
    <source>
        <dbReference type="SAM" id="MobiDB-lite"/>
    </source>
</evidence>
<dbReference type="GO" id="GO:0001228">
    <property type="term" value="F:DNA-binding transcription activator activity, RNA polymerase II-specific"/>
    <property type="evidence" value="ECO:0007669"/>
    <property type="project" value="TreeGrafter"/>
</dbReference>
<sequence length="450" mass="49857">MPWLCYNNAFHLASQGTKADFIAPLRSPCLTVELDGRFSPVTQSAAKGTRRMSNLGHESSNSRSSMGSEFLKIFGGGKRVTRDGQPPKRRGPKPDTRPAASRRQELNRQAQRSHRERKEQYMRALEVEVSRLREAYGQDLSAANVSVQQHKQKVQTLSDENEILKGILSAHGIPFEADLERYRAERAHPGQQSSPFSSHTPSTHITSASHPFTTTPPTSVSPNSVSPPINGTMHAPAFNNISPTQAYSTQVNQISNSPAMDVIDRSGQSQSFAEPVQAIGGIFETDPQLQIDFVLTLEGPCREHTDFLCRRSVAEADDENMPFSGHALMATCPPPSYIANTTNEQPYPHKTYDLPVANLNTLLNLSRQVVNEGQITPIMALQCLKNHELYHTLTREDVHIIIETLNTSVRCYGFGACVEDFELMDCFRKVLGSKVQDVGFSQLGDDAMYS</sequence>
<dbReference type="SUPFAM" id="SSF57959">
    <property type="entry name" value="Leucine zipper domain"/>
    <property type="match status" value="1"/>
</dbReference>
<feature type="compositionally biased region" description="Basic and acidic residues" evidence="3">
    <location>
        <begin position="80"/>
        <end position="106"/>
    </location>
</feature>
<comment type="subcellular location">
    <subcellularLocation>
        <location evidence="1">Nucleus</location>
    </subcellularLocation>
</comment>
<evidence type="ECO:0000256" key="1">
    <source>
        <dbReference type="ARBA" id="ARBA00004123"/>
    </source>
</evidence>
<proteinExistence type="predicted"/>
<dbReference type="Gene3D" id="1.20.5.170">
    <property type="match status" value="1"/>
</dbReference>
<keyword evidence="2" id="KW-0539">Nucleus</keyword>
<dbReference type="GO" id="GO:0000976">
    <property type="term" value="F:transcription cis-regulatory region binding"/>
    <property type="evidence" value="ECO:0007669"/>
    <property type="project" value="InterPro"/>
</dbReference>
<evidence type="ECO:0000313" key="5">
    <source>
        <dbReference type="Proteomes" id="UP000266188"/>
    </source>
</evidence>
<dbReference type="OrthoDB" id="2590011at2759"/>
<accession>A0A3A2ZNT3</accession>
<dbReference type="PANTHER" id="PTHR40621:SF6">
    <property type="entry name" value="AP-1-LIKE TRANSCRIPTION FACTOR YAP1-RELATED"/>
    <property type="match status" value="1"/>
</dbReference>
<comment type="caution">
    <text evidence="4">The sequence shown here is derived from an EMBL/GenBank/DDBJ whole genome shotgun (WGS) entry which is preliminary data.</text>
</comment>
<evidence type="ECO:0000256" key="2">
    <source>
        <dbReference type="ARBA" id="ARBA00023242"/>
    </source>
</evidence>
<dbReference type="InterPro" id="IPR046347">
    <property type="entry name" value="bZIP_sf"/>
</dbReference>
<dbReference type="PANTHER" id="PTHR40621">
    <property type="entry name" value="TRANSCRIPTION FACTOR KAPC-RELATED"/>
    <property type="match status" value="1"/>
</dbReference>
<dbReference type="EMBL" id="MVGC01000499">
    <property type="protein sequence ID" value="RJE18751.1"/>
    <property type="molecule type" value="Genomic_DNA"/>
</dbReference>
<protein>
    <submittedName>
        <fullName evidence="4">Uncharacterized protein</fullName>
    </submittedName>
</protein>
<dbReference type="InterPro" id="IPR050936">
    <property type="entry name" value="AP-1-like"/>
</dbReference>